<evidence type="ECO:0000256" key="2">
    <source>
        <dbReference type="ARBA" id="ARBA00022630"/>
    </source>
</evidence>
<dbReference type="InterPro" id="IPR036188">
    <property type="entry name" value="FAD/NAD-bd_sf"/>
</dbReference>
<evidence type="ECO:0000313" key="8">
    <source>
        <dbReference type="Proteomes" id="UP001303473"/>
    </source>
</evidence>
<dbReference type="Pfam" id="PF01494">
    <property type="entry name" value="FAD_binding_3"/>
    <property type="match status" value="1"/>
</dbReference>
<dbReference type="PANTHER" id="PTHR47178:SF6">
    <property type="entry name" value="FAD-BINDING DOMAIN-CONTAINING PROTEIN"/>
    <property type="match status" value="1"/>
</dbReference>
<dbReference type="EMBL" id="MU853808">
    <property type="protein sequence ID" value="KAK3939636.1"/>
    <property type="molecule type" value="Genomic_DNA"/>
</dbReference>
<comment type="caution">
    <text evidence="7">The sequence shown here is derived from an EMBL/GenBank/DDBJ whole genome shotgun (WGS) entry which is preliminary data.</text>
</comment>
<organism evidence="7 8">
    <name type="scientific">Diplogelasinospora grovesii</name>
    <dbReference type="NCBI Taxonomy" id="303347"/>
    <lineage>
        <taxon>Eukaryota</taxon>
        <taxon>Fungi</taxon>
        <taxon>Dikarya</taxon>
        <taxon>Ascomycota</taxon>
        <taxon>Pezizomycotina</taxon>
        <taxon>Sordariomycetes</taxon>
        <taxon>Sordariomycetidae</taxon>
        <taxon>Sordariales</taxon>
        <taxon>Diplogelasinosporaceae</taxon>
        <taxon>Diplogelasinospora</taxon>
    </lineage>
</organism>
<keyword evidence="5" id="KW-0503">Monooxygenase</keyword>
<dbReference type="PANTHER" id="PTHR47178">
    <property type="entry name" value="MONOOXYGENASE, FAD-BINDING"/>
    <property type="match status" value="1"/>
</dbReference>
<evidence type="ECO:0000256" key="3">
    <source>
        <dbReference type="ARBA" id="ARBA00022827"/>
    </source>
</evidence>
<comment type="cofactor">
    <cofactor evidence="1">
        <name>FAD</name>
        <dbReference type="ChEBI" id="CHEBI:57692"/>
    </cofactor>
</comment>
<keyword evidence="8" id="KW-1185">Reference proteome</keyword>
<sequence length="402" mass="44089">MGDSTRKSDKPRVLIVGAGISGLVLAQSLRKQGGYAIGLYNPEGVLRDSLPGDVPPLETANHLLPLPLKSQLIFHGLDGRMSIVEDTPETPCLRTNRQKLRELLSTNLNIQYGKTAARIVEGPDKVTVFFVDDTSATGDIVVGADGTYSAVRPHVLKKSNDEVLKTVPFAVISGAVQLSGEVMERQLQLGHSGWVAFGPDYSLFTGINRVNVDNHGKVGGDYYWLMLIPDIMVTNQERDHWVVTSTFQERLEIAKSKVQDLDKKFRAPIELTTVEGMRAWPLWKDAEIPTLPPVDRVVLCGDAAHPIIPARGEGAIHAIYDAVNLGKVLGSANRNDMAVLRATLYKYHKEIAARGNEASQLARGALESARAGKPPMAWGHELRQLKELKPLPFKLADFEKKA</sequence>
<dbReference type="GO" id="GO:0004497">
    <property type="term" value="F:monooxygenase activity"/>
    <property type="evidence" value="ECO:0007669"/>
    <property type="project" value="UniProtKB-KW"/>
</dbReference>
<keyword evidence="3" id="KW-0274">FAD</keyword>
<dbReference type="AlphaFoldDB" id="A0AAN6S4L4"/>
<dbReference type="SUPFAM" id="SSF51905">
    <property type="entry name" value="FAD/NAD(P)-binding domain"/>
    <property type="match status" value="1"/>
</dbReference>
<feature type="domain" description="FAD-binding" evidence="6">
    <location>
        <begin position="111"/>
        <end position="358"/>
    </location>
</feature>
<gene>
    <name evidence="7" type="ORF">QBC46DRAFT_342360</name>
</gene>
<name>A0AAN6S4L4_9PEZI</name>
<dbReference type="InterPro" id="IPR002938">
    <property type="entry name" value="FAD-bd"/>
</dbReference>
<protein>
    <submittedName>
        <fullName evidence="7">FAD-dependent urate hydroxylase</fullName>
    </submittedName>
</protein>
<reference evidence="8" key="1">
    <citation type="journal article" date="2023" name="Mol. Phylogenet. Evol.">
        <title>Genome-scale phylogeny and comparative genomics of the fungal order Sordariales.</title>
        <authorList>
            <person name="Hensen N."/>
            <person name="Bonometti L."/>
            <person name="Westerberg I."/>
            <person name="Brannstrom I.O."/>
            <person name="Guillou S."/>
            <person name="Cros-Aarteil S."/>
            <person name="Calhoun S."/>
            <person name="Haridas S."/>
            <person name="Kuo A."/>
            <person name="Mondo S."/>
            <person name="Pangilinan J."/>
            <person name="Riley R."/>
            <person name="LaButti K."/>
            <person name="Andreopoulos B."/>
            <person name="Lipzen A."/>
            <person name="Chen C."/>
            <person name="Yan M."/>
            <person name="Daum C."/>
            <person name="Ng V."/>
            <person name="Clum A."/>
            <person name="Steindorff A."/>
            <person name="Ohm R.A."/>
            <person name="Martin F."/>
            <person name="Silar P."/>
            <person name="Natvig D.O."/>
            <person name="Lalanne C."/>
            <person name="Gautier V."/>
            <person name="Ament-Velasquez S.L."/>
            <person name="Kruys A."/>
            <person name="Hutchinson M.I."/>
            <person name="Powell A.J."/>
            <person name="Barry K."/>
            <person name="Miller A.N."/>
            <person name="Grigoriev I.V."/>
            <person name="Debuchy R."/>
            <person name="Gladieux P."/>
            <person name="Hiltunen Thoren M."/>
            <person name="Johannesson H."/>
        </authorList>
    </citation>
    <scope>NUCLEOTIDE SEQUENCE [LARGE SCALE GENOMIC DNA]</scope>
    <source>
        <strain evidence="8">CBS 340.73</strain>
    </source>
</reference>
<evidence type="ECO:0000256" key="4">
    <source>
        <dbReference type="ARBA" id="ARBA00023002"/>
    </source>
</evidence>
<dbReference type="PRINTS" id="PR00420">
    <property type="entry name" value="RNGMNOXGNASE"/>
</dbReference>
<keyword evidence="2" id="KW-0285">Flavoprotein</keyword>
<dbReference type="GO" id="GO:0071949">
    <property type="term" value="F:FAD binding"/>
    <property type="evidence" value="ECO:0007669"/>
    <property type="project" value="InterPro"/>
</dbReference>
<evidence type="ECO:0000256" key="1">
    <source>
        <dbReference type="ARBA" id="ARBA00001974"/>
    </source>
</evidence>
<dbReference type="Gene3D" id="3.50.50.60">
    <property type="entry name" value="FAD/NAD(P)-binding domain"/>
    <property type="match status" value="1"/>
</dbReference>
<dbReference type="Proteomes" id="UP001303473">
    <property type="component" value="Unassembled WGS sequence"/>
</dbReference>
<evidence type="ECO:0000256" key="5">
    <source>
        <dbReference type="ARBA" id="ARBA00023033"/>
    </source>
</evidence>
<proteinExistence type="predicted"/>
<evidence type="ECO:0000313" key="7">
    <source>
        <dbReference type="EMBL" id="KAK3939636.1"/>
    </source>
</evidence>
<evidence type="ECO:0000259" key="6">
    <source>
        <dbReference type="Pfam" id="PF01494"/>
    </source>
</evidence>
<keyword evidence="4" id="KW-0560">Oxidoreductase</keyword>
<accession>A0AAN6S4L4</accession>